<evidence type="ECO:0000313" key="1">
    <source>
        <dbReference type="EMBL" id="MPM31699.1"/>
    </source>
</evidence>
<proteinExistence type="predicted"/>
<sequence length="72" mass="8044">MSNLEAFLEKTWNGLLSRETGLIQSTYLSLDANNQRVVLEHLKKMTSETGWHAEQIASAQAALDAIRALTKE</sequence>
<dbReference type="AlphaFoldDB" id="A0A644YTQ4"/>
<protein>
    <submittedName>
        <fullName evidence="1">Uncharacterized protein</fullName>
    </submittedName>
</protein>
<organism evidence="1">
    <name type="scientific">bioreactor metagenome</name>
    <dbReference type="NCBI Taxonomy" id="1076179"/>
    <lineage>
        <taxon>unclassified sequences</taxon>
        <taxon>metagenomes</taxon>
        <taxon>ecological metagenomes</taxon>
    </lineage>
</organism>
<comment type="caution">
    <text evidence="1">The sequence shown here is derived from an EMBL/GenBank/DDBJ whole genome shotgun (WGS) entry which is preliminary data.</text>
</comment>
<reference evidence="1" key="1">
    <citation type="submission" date="2019-08" db="EMBL/GenBank/DDBJ databases">
        <authorList>
            <person name="Kucharzyk K."/>
            <person name="Murdoch R.W."/>
            <person name="Higgins S."/>
            <person name="Loffler F."/>
        </authorList>
    </citation>
    <scope>NUCLEOTIDE SEQUENCE</scope>
</reference>
<name>A0A644YTQ4_9ZZZZ</name>
<accession>A0A644YTQ4</accession>
<dbReference type="EMBL" id="VSSQ01006150">
    <property type="protein sequence ID" value="MPM31699.1"/>
    <property type="molecule type" value="Genomic_DNA"/>
</dbReference>
<gene>
    <name evidence="1" type="ORF">SDC9_78256</name>
</gene>